<protein>
    <recommendedName>
        <fullName evidence="5">Forkhead box protein G1</fullName>
    </recommendedName>
</protein>
<gene>
    <name evidence="11" type="primary">FOXL3</name>
</gene>
<dbReference type="SMART" id="SM00339">
    <property type="entry name" value="FH"/>
    <property type="match status" value="1"/>
</dbReference>
<feature type="region of interest" description="Disordered" evidence="8">
    <location>
        <begin position="1"/>
        <end position="25"/>
    </location>
</feature>
<dbReference type="GO" id="GO:0005634">
    <property type="term" value="C:nucleus"/>
    <property type="evidence" value="ECO:0007669"/>
    <property type="project" value="UniProtKB-SubCell"/>
</dbReference>
<dbReference type="GeneID" id="121103711"/>
<dbReference type="InterPro" id="IPR030456">
    <property type="entry name" value="TF_fork_head_CS_2"/>
</dbReference>
<feature type="DNA-binding region" description="Fork-head" evidence="7">
    <location>
        <begin position="55"/>
        <end position="153"/>
    </location>
</feature>
<dbReference type="RefSeq" id="XP_040490548.1">
    <property type="nucleotide sequence ID" value="XM_040634614.1"/>
</dbReference>
<evidence type="ECO:0000256" key="7">
    <source>
        <dbReference type="PROSITE-ProRule" id="PRU00089"/>
    </source>
</evidence>
<keyword evidence="10" id="KW-1185">Reference proteome</keyword>
<evidence type="ECO:0000259" key="9">
    <source>
        <dbReference type="PROSITE" id="PS50039"/>
    </source>
</evidence>
<dbReference type="PROSITE" id="PS50039">
    <property type="entry name" value="FORK_HEAD_3"/>
    <property type="match status" value="1"/>
</dbReference>
<comment type="function">
    <text evidence="4">Transcription repression factor which plays an important role in the establishment of the regional subdivision of the developing brain and in the development of the telencephalon.</text>
</comment>
<dbReference type="Proteomes" id="UP000261680">
    <property type="component" value="Unplaced"/>
</dbReference>
<evidence type="ECO:0000256" key="4">
    <source>
        <dbReference type="ARBA" id="ARBA00034686"/>
    </source>
</evidence>
<dbReference type="GO" id="GO:0000978">
    <property type="term" value="F:RNA polymerase II cis-regulatory region sequence-specific DNA binding"/>
    <property type="evidence" value="ECO:0007669"/>
    <property type="project" value="TreeGrafter"/>
</dbReference>
<evidence type="ECO:0000313" key="10">
    <source>
        <dbReference type="Proteomes" id="UP000261680"/>
    </source>
</evidence>
<keyword evidence="3 7" id="KW-0539">Nucleus</keyword>
<organism evidence="10 11">
    <name type="scientific">Ursus maritimus</name>
    <name type="common">Polar bear</name>
    <name type="synonym">Thalarctos maritimus</name>
    <dbReference type="NCBI Taxonomy" id="29073"/>
    <lineage>
        <taxon>Eukaryota</taxon>
        <taxon>Metazoa</taxon>
        <taxon>Chordata</taxon>
        <taxon>Craniata</taxon>
        <taxon>Vertebrata</taxon>
        <taxon>Euteleostomi</taxon>
        <taxon>Mammalia</taxon>
        <taxon>Eutheria</taxon>
        <taxon>Laurasiatheria</taxon>
        <taxon>Carnivora</taxon>
        <taxon>Caniformia</taxon>
        <taxon>Ursidae</taxon>
        <taxon>Ursus</taxon>
    </lineage>
</organism>
<sequence length="244" mass="27751">MELDRNPWTEGQGQEQELAEKTPAERSSRYPYMCFNYDADRLPSRRAPKRGRLTQPAYSYIALIAMAIQQSPSGRVTLSGIYDFIMRKFPYYRANQRAWQNSIRHNLSLNSCFVKVPRTEGHEKGKGNYWTFAGGCESLLDLFENGNYRRRRRRGPKREGAEQARAGVAEGPPGPPEPAPRRQPAAPASPAALGREEPRGIKFSIDYILSSPDPFPGLKCPYGPQEGRNPRRETQPMDLHLWTI</sequence>
<dbReference type="GO" id="GO:0030154">
    <property type="term" value="P:cell differentiation"/>
    <property type="evidence" value="ECO:0007669"/>
    <property type="project" value="TreeGrafter"/>
</dbReference>
<reference evidence="11" key="1">
    <citation type="submission" date="2025-08" db="UniProtKB">
        <authorList>
            <consortium name="RefSeq"/>
        </authorList>
    </citation>
    <scope>IDENTIFICATION</scope>
    <source>
        <tissue evidence="11">Whole blood</tissue>
    </source>
</reference>
<accession>A0A8M1G4J8</accession>
<dbReference type="PRINTS" id="PR00053">
    <property type="entry name" value="FORKHEAD"/>
</dbReference>
<dbReference type="InterPro" id="IPR036390">
    <property type="entry name" value="WH_DNA-bd_sf"/>
</dbReference>
<evidence type="ECO:0000313" key="11">
    <source>
        <dbReference type="RefSeq" id="XP_040490548.1"/>
    </source>
</evidence>
<feature type="compositionally biased region" description="Low complexity" evidence="8">
    <location>
        <begin position="182"/>
        <end position="193"/>
    </location>
</feature>
<dbReference type="PROSITE" id="PS00658">
    <property type="entry name" value="FORK_HEAD_2"/>
    <property type="match status" value="1"/>
</dbReference>
<evidence type="ECO:0000256" key="3">
    <source>
        <dbReference type="ARBA" id="ARBA00023242"/>
    </source>
</evidence>
<evidence type="ECO:0000256" key="5">
    <source>
        <dbReference type="ARBA" id="ARBA00034868"/>
    </source>
</evidence>
<dbReference type="FunFam" id="1.10.10.10:FF:000135">
    <property type="entry name" value="forkhead box protein G1"/>
    <property type="match status" value="1"/>
</dbReference>
<comment type="subcellular location">
    <subcellularLocation>
        <location evidence="1 7">Nucleus</location>
    </subcellularLocation>
</comment>
<comment type="subunit">
    <text evidence="6">Interacts with KDM5B. Interacts with GRG6/TLE6. Interacts with TLE1; the interaction is inhibited by interaction with TLE6/GRG6.</text>
</comment>
<dbReference type="InterPro" id="IPR036388">
    <property type="entry name" value="WH-like_DNA-bd_sf"/>
</dbReference>
<feature type="region of interest" description="Disordered" evidence="8">
    <location>
        <begin position="151"/>
        <end position="244"/>
    </location>
</feature>
<evidence type="ECO:0000256" key="8">
    <source>
        <dbReference type="SAM" id="MobiDB-lite"/>
    </source>
</evidence>
<name>A0A8M1G4J8_URSMA</name>
<evidence type="ECO:0000256" key="2">
    <source>
        <dbReference type="ARBA" id="ARBA00023125"/>
    </source>
</evidence>
<feature type="domain" description="Fork-head" evidence="9">
    <location>
        <begin position="55"/>
        <end position="153"/>
    </location>
</feature>
<dbReference type="Gene3D" id="1.10.10.10">
    <property type="entry name" value="Winged helix-like DNA-binding domain superfamily/Winged helix DNA-binding domain"/>
    <property type="match status" value="1"/>
</dbReference>
<dbReference type="SUPFAM" id="SSF46785">
    <property type="entry name" value="Winged helix' DNA-binding domain"/>
    <property type="match status" value="1"/>
</dbReference>
<evidence type="ECO:0000256" key="1">
    <source>
        <dbReference type="ARBA" id="ARBA00004123"/>
    </source>
</evidence>
<dbReference type="AlphaFoldDB" id="A0A8M1G4J8"/>
<keyword evidence="2 7" id="KW-0238">DNA-binding</keyword>
<dbReference type="Pfam" id="PF00250">
    <property type="entry name" value="Forkhead"/>
    <property type="match status" value="1"/>
</dbReference>
<dbReference type="KEGG" id="umr:121103711"/>
<proteinExistence type="predicted"/>
<dbReference type="PANTHER" id="PTHR11829:SF211">
    <property type="entry name" value="FORKHEAD BOX PROTEIN L3"/>
    <property type="match status" value="1"/>
</dbReference>
<dbReference type="CTD" id="116033993"/>
<dbReference type="OrthoDB" id="9926427at2759"/>
<evidence type="ECO:0000256" key="6">
    <source>
        <dbReference type="ARBA" id="ARBA00046884"/>
    </source>
</evidence>
<dbReference type="InterPro" id="IPR001766">
    <property type="entry name" value="Fork_head_dom"/>
</dbReference>
<dbReference type="GO" id="GO:0000981">
    <property type="term" value="F:DNA-binding transcription factor activity, RNA polymerase II-specific"/>
    <property type="evidence" value="ECO:0007669"/>
    <property type="project" value="TreeGrafter"/>
</dbReference>
<dbReference type="PANTHER" id="PTHR11829">
    <property type="entry name" value="FORKHEAD BOX PROTEIN"/>
    <property type="match status" value="1"/>
</dbReference>
<dbReference type="InterPro" id="IPR050211">
    <property type="entry name" value="FOX_domain-containing"/>
</dbReference>
<dbReference type="GO" id="GO:0007420">
    <property type="term" value="P:brain development"/>
    <property type="evidence" value="ECO:0007669"/>
    <property type="project" value="UniProtKB-ARBA"/>
</dbReference>
<dbReference type="GO" id="GO:0009653">
    <property type="term" value="P:anatomical structure morphogenesis"/>
    <property type="evidence" value="ECO:0007669"/>
    <property type="project" value="TreeGrafter"/>
</dbReference>